<organism evidence="6 7">
    <name type="scientific">Terriglobus albidus</name>
    <dbReference type="NCBI Taxonomy" id="1592106"/>
    <lineage>
        <taxon>Bacteria</taxon>
        <taxon>Pseudomonadati</taxon>
        <taxon>Acidobacteriota</taxon>
        <taxon>Terriglobia</taxon>
        <taxon>Terriglobales</taxon>
        <taxon>Acidobacteriaceae</taxon>
        <taxon>Terriglobus</taxon>
    </lineage>
</organism>
<evidence type="ECO:0000256" key="2">
    <source>
        <dbReference type="ARBA" id="ARBA00034247"/>
    </source>
</evidence>
<dbReference type="InterPro" id="IPR029787">
    <property type="entry name" value="Nucleotide_cyclase"/>
</dbReference>
<dbReference type="Pfam" id="PF00072">
    <property type="entry name" value="Response_reg"/>
    <property type="match status" value="1"/>
</dbReference>
<dbReference type="Gene3D" id="3.40.50.2300">
    <property type="match status" value="1"/>
</dbReference>
<dbReference type="EMBL" id="CP042806">
    <property type="protein sequence ID" value="QEE27208.1"/>
    <property type="molecule type" value="Genomic_DNA"/>
</dbReference>
<accession>A0A5B9E5D1</accession>
<dbReference type="Proteomes" id="UP000321820">
    <property type="component" value="Chromosome"/>
</dbReference>
<dbReference type="PANTHER" id="PTHR45138">
    <property type="entry name" value="REGULATORY COMPONENTS OF SENSORY TRANSDUCTION SYSTEM"/>
    <property type="match status" value="1"/>
</dbReference>
<dbReference type="CDD" id="cd01949">
    <property type="entry name" value="GGDEF"/>
    <property type="match status" value="1"/>
</dbReference>
<evidence type="ECO:0000259" key="4">
    <source>
        <dbReference type="PROSITE" id="PS50110"/>
    </source>
</evidence>
<dbReference type="InterPro" id="IPR050469">
    <property type="entry name" value="Diguanylate_Cyclase"/>
</dbReference>
<comment type="catalytic activity">
    <reaction evidence="2">
        <text>2 GTP = 3',3'-c-di-GMP + 2 diphosphate</text>
        <dbReference type="Rhea" id="RHEA:24898"/>
        <dbReference type="ChEBI" id="CHEBI:33019"/>
        <dbReference type="ChEBI" id="CHEBI:37565"/>
        <dbReference type="ChEBI" id="CHEBI:58805"/>
        <dbReference type="EC" id="2.7.7.65"/>
    </reaction>
</comment>
<dbReference type="InterPro" id="IPR043128">
    <property type="entry name" value="Rev_trsase/Diguanyl_cyclase"/>
</dbReference>
<dbReference type="GO" id="GO:1902201">
    <property type="term" value="P:negative regulation of bacterial-type flagellum-dependent cell motility"/>
    <property type="evidence" value="ECO:0007669"/>
    <property type="project" value="TreeGrafter"/>
</dbReference>
<dbReference type="RefSeq" id="WP_147646401.1">
    <property type="nucleotide sequence ID" value="NZ_CP042806.1"/>
</dbReference>
<evidence type="ECO:0000256" key="1">
    <source>
        <dbReference type="ARBA" id="ARBA00012528"/>
    </source>
</evidence>
<evidence type="ECO:0000256" key="3">
    <source>
        <dbReference type="PROSITE-ProRule" id="PRU00169"/>
    </source>
</evidence>
<dbReference type="AlphaFoldDB" id="A0A5B9E5D1"/>
<protein>
    <recommendedName>
        <fullName evidence="1">diguanylate cyclase</fullName>
        <ecNumber evidence="1">2.7.7.65</ecNumber>
    </recommendedName>
</protein>
<evidence type="ECO:0000259" key="5">
    <source>
        <dbReference type="PROSITE" id="PS50887"/>
    </source>
</evidence>
<dbReference type="PANTHER" id="PTHR45138:SF9">
    <property type="entry name" value="DIGUANYLATE CYCLASE DGCM-RELATED"/>
    <property type="match status" value="1"/>
</dbReference>
<dbReference type="SMART" id="SM00448">
    <property type="entry name" value="REC"/>
    <property type="match status" value="1"/>
</dbReference>
<dbReference type="InterPro" id="IPR011006">
    <property type="entry name" value="CheY-like_superfamily"/>
</dbReference>
<evidence type="ECO:0000313" key="6">
    <source>
        <dbReference type="EMBL" id="QEE27208.1"/>
    </source>
</evidence>
<dbReference type="InterPro" id="IPR000160">
    <property type="entry name" value="GGDEF_dom"/>
</dbReference>
<sequence>MRILVADDDAVSRRLMEKILTQSGYEVMTVADGRGALDALSHKDGPRMALLDWMMPGIDGPEVCRQLRARQEGSYVYLTLLTSRQDRTDVIQGLEAGADDYLTKPCNSEELKARLRTGLRILMLEDKLVEAREEMRMRATHDALTGLLNRGAVLNFMKVEMARCRREHTPLSILLCDVDHFKQVNDVHGHLVGDQVLRELAHRLKQAIRPFDGVGRYGGEEFVLVLSGCGSEQLRHRSGDILDAVRSKPIETSAGPLHITVSIGAFTMDSLEWSGDVEFPLGRADGALYRAKMNGRNCVQFADHLSTNDGEHVGLPTVS</sequence>
<name>A0A5B9E5D1_9BACT</name>
<dbReference type="GO" id="GO:0005886">
    <property type="term" value="C:plasma membrane"/>
    <property type="evidence" value="ECO:0007669"/>
    <property type="project" value="TreeGrafter"/>
</dbReference>
<dbReference type="CDD" id="cd17574">
    <property type="entry name" value="REC_OmpR"/>
    <property type="match status" value="1"/>
</dbReference>
<dbReference type="FunFam" id="3.30.70.270:FF:000001">
    <property type="entry name" value="Diguanylate cyclase domain protein"/>
    <property type="match status" value="1"/>
</dbReference>
<dbReference type="PROSITE" id="PS50887">
    <property type="entry name" value="GGDEF"/>
    <property type="match status" value="1"/>
</dbReference>
<dbReference type="PROSITE" id="PS50110">
    <property type="entry name" value="RESPONSE_REGULATORY"/>
    <property type="match status" value="1"/>
</dbReference>
<dbReference type="Gene3D" id="3.30.70.270">
    <property type="match status" value="1"/>
</dbReference>
<feature type="domain" description="GGDEF" evidence="5">
    <location>
        <begin position="169"/>
        <end position="304"/>
    </location>
</feature>
<dbReference type="SMART" id="SM00267">
    <property type="entry name" value="GGDEF"/>
    <property type="match status" value="1"/>
</dbReference>
<dbReference type="GO" id="GO:0043709">
    <property type="term" value="P:cell adhesion involved in single-species biofilm formation"/>
    <property type="evidence" value="ECO:0007669"/>
    <property type="project" value="TreeGrafter"/>
</dbReference>
<dbReference type="Gene3D" id="6.10.250.690">
    <property type="match status" value="1"/>
</dbReference>
<feature type="domain" description="Response regulatory" evidence="4">
    <location>
        <begin position="2"/>
        <end position="119"/>
    </location>
</feature>
<dbReference type="Pfam" id="PF00990">
    <property type="entry name" value="GGDEF"/>
    <property type="match status" value="1"/>
</dbReference>
<dbReference type="SUPFAM" id="SSF52172">
    <property type="entry name" value="CheY-like"/>
    <property type="match status" value="1"/>
</dbReference>
<reference evidence="6 7" key="1">
    <citation type="submission" date="2019-08" db="EMBL/GenBank/DDBJ databases">
        <title>Complete genome sequence of Terriglobus albidus strain ORNL.</title>
        <authorList>
            <person name="Podar M."/>
        </authorList>
    </citation>
    <scope>NUCLEOTIDE SEQUENCE [LARGE SCALE GENOMIC DNA]</scope>
    <source>
        <strain evidence="6 7">ORNL</strain>
    </source>
</reference>
<keyword evidence="7" id="KW-1185">Reference proteome</keyword>
<dbReference type="OrthoDB" id="9804955at2"/>
<dbReference type="GO" id="GO:0000160">
    <property type="term" value="P:phosphorelay signal transduction system"/>
    <property type="evidence" value="ECO:0007669"/>
    <property type="project" value="InterPro"/>
</dbReference>
<proteinExistence type="predicted"/>
<keyword evidence="3" id="KW-0597">Phosphoprotein</keyword>
<feature type="modified residue" description="4-aspartylphosphate" evidence="3">
    <location>
        <position position="52"/>
    </location>
</feature>
<dbReference type="SUPFAM" id="SSF55073">
    <property type="entry name" value="Nucleotide cyclase"/>
    <property type="match status" value="1"/>
</dbReference>
<dbReference type="EC" id="2.7.7.65" evidence="1"/>
<gene>
    <name evidence="6" type="ORF">FTW19_03775</name>
</gene>
<dbReference type="KEGG" id="talb:FTW19_03775"/>
<dbReference type="NCBIfam" id="TIGR00254">
    <property type="entry name" value="GGDEF"/>
    <property type="match status" value="1"/>
</dbReference>
<dbReference type="GO" id="GO:0052621">
    <property type="term" value="F:diguanylate cyclase activity"/>
    <property type="evidence" value="ECO:0007669"/>
    <property type="project" value="UniProtKB-EC"/>
</dbReference>
<evidence type="ECO:0000313" key="7">
    <source>
        <dbReference type="Proteomes" id="UP000321820"/>
    </source>
</evidence>
<dbReference type="InterPro" id="IPR001789">
    <property type="entry name" value="Sig_transdc_resp-reg_receiver"/>
</dbReference>